<gene>
    <name evidence="1" type="ORF">HNR12_003397</name>
</gene>
<evidence type="ECO:0000313" key="1">
    <source>
        <dbReference type="EMBL" id="NYI97120.1"/>
    </source>
</evidence>
<dbReference type="AlphaFoldDB" id="A0A853BQ42"/>
<evidence type="ECO:0000313" key="2">
    <source>
        <dbReference type="Proteomes" id="UP000575985"/>
    </source>
</evidence>
<dbReference type="EMBL" id="JACCFO010000001">
    <property type="protein sequence ID" value="NYI97120.1"/>
    <property type="molecule type" value="Genomic_DNA"/>
</dbReference>
<organism evidence="1 2">
    <name type="scientific">Streptomonospora nanhaiensis</name>
    <dbReference type="NCBI Taxonomy" id="1323731"/>
    <lineage>
        <taxon>Bacteria</taxon>
        <taxon>Bacillati</taxon>
        <taxon>Actinomycetota</taxon>
        <taxon>Actinomycetes</taxon>
        <taxon>Streptosporangiales</taxon>
        <taxon>Nocardiopsidaceae</taxon>
        <taxon>Streptomonospora</taxon>
    </lineage>
</organism>
<sequence length="229" mass="25601">MTAPEPSSVLDKALKLQSEIRRLDASNQGVEQAKRVAQRVDETTAALSGLRSSLEAAKALATHTAADMPRTSTQGALDTLRRKAAGGLPDNRAFTDARRNIERTAKEVSAQVEEGWHAWAQERLASLPLRNIPVLERTRQDEARRMLRDLRKQAAADVPTATTLTMFLSQYDHLKEQLEEFGDVPEELVALFERLDRGGLTLRDLTDEEVALLRTHAWDGAVELRRKEL</sequence>
<dbReference type="RefSeq" id="WP_179768424.1">
    <property type="nucleotide sequence ID" value="NZ_JACCFO010000001.1"/>
</dbReference>
<keyword evidence="2" id="KW-1185">Reference proteome</keyword>
<reference evidence="1 2" key="1">
    <citation type="submission" date="2020-07" db="EMBL/GenBank/DDBJ databases">
        <title>Sequencing the genomes of 1000 actinobacteria strains.</title>
        <authorList>
            <person name="Klenk H.-P."/>
        </authorList>
    </citation>
    <scope>NUCLEOTIDE SEQUENCE [LARGE SCALE GENOMIC DNA]</scope>
    <source>
        <strain evidence="1 2">DSM 45927</strain>
    </source>
</reference>
<comment type="caution">
    <text evidence="1">The sequence shown here is derived from an EMBL/GenBank/DDBJ whole genome shotgun (WGS) entry which is preliminary data.</text>
</comment>
<name>A0A853BQ42_9ACTN</name>
<protein>
    <submittedName>
        <fullName evidence="1">Uncharacterized protein</fullName>
    </submittedName>
</protein>
<proteinExistence type="predicted"/>
<accession>A0A853BQ42</accession>
<dbReference type="Proteomes" id="UP000575985">
    <property type="component" value="Unassembled WGS sequence"/>
</dbReference>